<feature type="domain" description="Leucine-binding protein" evidence="6">
    <location>
        <begin position="45"/>
        <end position="387"/>
    </location>
</feature>
<evidence type="ECO:0000256" key="1">
    <source>
        <dbReference type="ARBA" id="ARBA00010062"/>
    </source>
</evidence>
<dbReference type="InterPro" id="IPR028082">
    <property type="entry name" value="Peripla_BP_I"/>
</dbReference>
<evidence type="ECO:0000313" key="8">
    <source>
        <dbReference type="Proteomes" id="UP000198943"/>
    </source>
</evidence>
<dbReference type="InterPro" id="IPR000709">
    <property type="entry name" value="Leu_Ile_Val-bd"/>
</dbReference>
<dbReference type="InterPro" id="IPR051010">
    <property type="entry name" value="BCAA_transport"/>
</dbReference>
<accession>A0A1G6NE60</accession>
<organism evidence="7 8">
    <name type="scientific">Succiniclasticum ruminis</name>
    <dbReference type="NCBI Taxonomy" id="40841"/>
    <lineage>
        <taxon>Bacteria</taxon>
        <taxon>Bacillati</taxon>
        <taxon>Bacillota</taxon>
        <taxon>Negativicutes</taxon>
        <taxon>Acidaminococcales</taxon>
        <taxon>Acidaminococcaceae</taxon>
        <taxon>Succiniclasticum</taxon>
    </lineage>
</organism>
<dbReference type="PANTHER" id="PTHR30483">
    <property type="entry name" value="LEUCINE-SPECIFIC-BINDING PROTEIN"/>
    <property type="match status" value="1"/>
</dbReference>
<reference evidence="8" key="1">
    <citation type="submission" date="2016-10" db="EMBL/GenBank/DDBJ databases">
        <authorList>
            <person name="Varghese N."/>
            <person name="Submissions S."/>
        </authorList>
    </citation>
    <scope>NUCLEOTIDE SEQUENCE [LARGE SCALE GENOMIC DNA]</scope>
    <source>
        <strain evidence="8">DSM 11005</strain>
    </source>
</reference>
<dbReference type="EMBL" id="FMYW01000013">
    <property type="protein sequence ID" value="SDC65475.1"/>
    <property type="molecule type" value="Genomic_DNA"/>
</dbReference>
<protein>
    <submittedName>
        <fullName evidence="7">Amino acid/amide ABC transporter substrate-binding protein, HAAT family</fullName>
    </submittedName>
</protein>
<feature type="signal peptide" evidence="5">
    <location>
        <begin position="1"/>
        <end position="24"/>
    </location>
</feature>
<evidence type="ECO:0000256" key="5">
    <source>
        <dbReference type="SAM" id="SignalP"/>
    </source>
</evidence>
<name>A0A1G6NE60_9FIRM</name>
<evidence type="ECO:0000256" key="2">
    <source>
        <dbReference type="ARBA" id="ARBA00022448"/>
    </source>
</evidence>
<evidence type="ECO:0000256" key="4">
    <source>
        <dbReference type="ARBA" id="ARBA00022970"/>
    </source>
</evidence>
<keyword evidence="2" id="KW-0813">Transport</keyword>
<dbReference type="Pfam" id="PF13458">
    <property type="entry name" value="Peripla_BP_6"/>
    <property type="match status" value="1"/>
</dbReference>
<dbReference type="AlphaFoldDB" id="A0A1G6NE60"/>
<dbReference type="PRINTS" id="PR00337">
    <property type="entry name" value="LEUILEVALBP"/>
</dbReference>
<evidence type="ECO:0000313" key="7">
    <source>
        <dbReference type="EMBL" id="SDC65475.1"/>
    </source>
</evidence>
<keyword evidence="4" id="KW-0029">Amino-acid transport</keyword>
<comment type="similarity">
    <text evidence="1">Belongs to the leucine-binding protein family.</text>
</comment>
<keyword evidence="3 5" id="KW-0732">Signal</keyword>
<dbReference type="SUPFAM" id="SSF53822">
    <property type="entry name" value="Periplasmic binding protein-like I"/>
    <property type="match status" value="1"/>
</dbReference>
<evidence type="ECO:0000259" key="6">
    <source>
        <dbReference type="Pfam" id="PF13458"/>
    </source>
</evidence>
<feature type="chain" id="PRO_5039374677" evidence="5">
    <location>
        <begin position="25"/>
        <end position="397"/>
    </location>
</feature>
<dbReference type="Gene3D" id="3.40.50.2300">
    <property type="match status" value="2"/>
</dbReference>
<gene>
    <name evidence="7" type="ORF">SAMN04487864_11327</name>
</gene>
<keyword evidence="8" id="KW-1185">Reference proteome</keyword>
<proteinExistence type="inferred from homology"/>
<dbReference type="GO" id="GO:0006865">
    <property type="term" value="P:amino acid transport"/>
    <property type="evidence" value="ECO:0007669"/>
    <property type="project" value="UniProtKB-KW"/>
</dbReference>
<dbReference type="CDD" id="cd06347">
    <property type="entry name" value="PBP1_ABC_LivK_ligand_binding-like"/>
    <property type="match status" value="1"/>
</dbReference>
<dbReference type="Proteomes" id="UP000198943">
    <property type="component" value="Unassembled WGS sequence"/>
</dbReference>
<dbReference type="InterPro" id="IPR028081">
    <property type="entry name" value="Leu-bd"/>
</dbReference>
<dbReference type="PROSITE" id="PS51257">
    <property type="entry name" value="PROKAR_LIPOPROTEIN"/>
    <property type="match status" value="1"/>
</dbReference>
<dbReference type="PANTHER" id="PTHR30483:SF6">
    <property type="entry name" value="PERIPLASMIC BINDING PROTEIN OF ABC TRANSPORTER FOR NATURAL AMINO ACIDS"/>
    <property type="match status" value="1"/>
</dbReference>
<dbReference type="OrthoDB" id="9783240at2"/>
<evidence type="ECO:0000256" key="3">
    <source>
        <dbReference type="ARBA" id="ARBA00022729"/>
    </source>
</evidence>
<sequence length="397" mass="41898">MKFMKKMSGVLVAAVLLAAMTAGCGGGGGAKKPADNKAAAAEALIGANYELTGNVASYGQAALAGGKMAVDEINKAGGINGKKLRIVEADNKSEPSESGNAATKLISQNKLIGIVGPATSGCTMAAEPIVTASKLPVVAPTATAESITVGKDGKTRQFVFRACFIDPFQGKVMAAFANQKLKVKTVAIYRDNSSDYSKGLAEAFKKNFEAAGGKIVAEEAYLAKDMDFKAGLTKLKATNPEAIYVPGYYEEVGKIVKQAREIGLEVPMMGGDGWDSPKLIEIAGKAALNKTYYSSAYSADDTDPSTQKFIKAFKEKYQKDPDFFSMMGYNTVVILADAYKRAGSEDGTKIAEAMAKTKDLPVAGGKLTYDDKHNPIVPALIIEVKDGKPTFVDKIAF</sequence>
<dbReference type="RefSeq" id="WP_093730884.1">
    <property type="nucleotide sequence ID" value="NZ_FMYW01000013.1"/>
</dbReference>